<dbReference type="InterPro" id="IPR003825">
    <property type="entry name" value="Colicin-V_CvpA"/>
</dbReference>
<feature type="transmembrane region" description="Helical" evidence="5">
    <location>
        <begin position="100"/>
        <end position="123"/>
    </location>
</feature>
<evidence type="ECO:0000256" key="3">
    <source>
        <dbReference type="ARBA" id="ARBA00022989"/>
    </source>
</evidence>
<evidence type="ECO:0000256" key="4">
    <source>
        <dbReference type="ARBA" id="ARBA00023136"/>
    </source>
</evidence>
<keyword evidence="2 5" id="KW-0812">Transmembrane</keyword>
<sequence length="165" mass="17647">MTLFDVLALGLILLTTLVAMMRGLIGEIASLLCWVVAFIGAKLLAAPVADMAFTSMQPRVLAVSLSFVLVFVVLWIVQRLLRTLITSALQTLGLGGVNRILGACFGAIKGTIIVSLVVLICAFTDLPKSPMWRNSATAGMFEQLAMLAVPYLPPLFADKLNSPLV</sequence>
<dbReference type="PANTHER" id="PTHR36926">
    <property type="entry name" value="COLICIN V PRODUCTION PROTEIN"/>
    <property type="match status" value="1"/>
</dbReference>
<keyword evidence="4 5" id="KW-0472">Membrane</keyword>
<dbReference type="AlphaFoldDB" id="A0A855G761"/>
<dbReference type="EMBL" id="MEIU01000057">
    <property type="protein sequence ID" value="PIT59765.1"/>
    <property type="molecule type" value="Genomic_DNA"/>
</dbReference>
<organism evidence="6 7">
    <name type="scientific">Snodgrassella alvi</name>
    <dbReference type="NCBI Taxonomy" id="1196083"/>
    <lineage>
        <taxon>Bacteria</taxon>
        <taxon>Pseudomonadati</taxon>
        <taxon>Pseudomonadota</taxon>
        <taxon>Betaproteobacteria</taxon>
        <taxon>Neisseriales</taxon>
        <taxon>Neisseriaceae</taxon>
        <taxon>Snodgrassella</taxon>
    </lineage>
</organism>
<proteinExistence type="predicted"/>
<evidence type="ECO:0000313" key="7">
    <source>
        <dbReference type="Proteomes" id="UP000230463"/>
    </source>
</evidence>
<dbReference type="InterPro" id="IPR052719">
    <property type="entry name" value="CvpA-like"/>
</dbReference>
<gene>
    <name evidence="6" type="ORF">BHC57_05580</name>
</gene>
<name>A0A855G761_9NEIS</name>
<protein>
    <submittedName>
        <fullName evidence="6">Colicin V production protein</fullName>
    </submittedName>
</protein>
<comment type="caution">
    <text evidence="6">The sequence shown here is derived from an EMBL/GenBank/DDBJ whole genome shotgun (WGS) entry which is preliminary data.</text>
</comment>
<keyword evidence="3 5" id="KW-1133">Transmembrane helix</keyword>
<feature type="transmembrane region" description="Helical" evidence="5">
    <location>
        <begin position="60"/>
        <end position="80"/>
    </location>
</feature>
<reference evidence="6 7" key="1">
    <citation type="journal article" date="2017" name="MBio">
        <title>Type VI secretion-mediated competition in the bee gut microbiome.</title>
        <authorList>
            <person name="Steele M.I."/>
            <person name="Kwong W.K."/>
            <person name="Powell J.E."/>
            <person name="Whiteley M."/>
            <person name="Moran N.A."/>
        </authorList>
    </citation>
    <scope>NUCLEOTIDE SEQUENCE [LARGE SCALE GENOMIC DNA]</scope>
    <source>
        <strain evidence="6 7">HK3</strain>
    </source>
</reference>
<evidence type="ECO:0000256" key="2">
    <source>
        <dbReference type="ARBA" id="ARBA00022692"/>
    </source>
</evidence>
<dbReference type="GO" id="GO:0016020">
    <property type="term" value="C:membrane"/>
    <property type="evidence" value="ECO:0007669"/>
    <property type="project" value="UniProtKB-SubCell"/>
</dbReference>
<evidence type="ECO:0000256" key="1">
    <source>
        <dbReference type="ARBA" id="ARBA00004141"/>
    </source>
</evidence>
<dbReference type="OrthoDB" id="9810601at2"/>
<feature type="transmembrane region" description="Helical" evidence="5">
    <location>
        <begin position="29"/>
        <end position="48"/>
    </location>
</feature>
<evidence type="ECO:0000313" key="6">
    <source>
        <dbReference type="EMBL" id="PIT59765.1"/>
    </source>
</evidence>
<dbReference type="RefSeq" id="WP_100100816.1">
    <property type="nucleotide sequence ID" value="NZ_MDUZ01000131.1"/>
</dbReference>
<dbReference type="Pfam" id="PF02674">
    <property type="entry name" value="Colicin_V"/>
    <property type="match status" value="1"/>
</dbReference>
<dbReference type="Proteomes" id="UP000230463">
    <property type="component" value="Unassembled WGS sequence"/>
</dbReference>
<evidence type="ECO:0000256" key="5">
    <source>
        <dbReference type="SAM" id="Phobius"/>
    </source>
</evidence>
<accession>A0A855G761</accession>
<dbReference type="GO" id="GO:0009403">
    <property type="term" value="P:toxin biosynthetic process"/>
    <property type="evidence" value="ECO:0007669"/>
    <property type="project" value="InterPro"/>
</dbReference>
<dbReference type="PANTHER" id="PTHR36926:SF1">
    <property type="entry name" value="COLICIN V PRODUCTION PROTEIN"/>
    <property type="match status" value="1"/>
</dbReference>
<comment type="subcellular location">
    <subcellularLocation>
        <location evidence="1">Membrane</location>
        <topology evidence="1">Multi-pass membrane protein</topology>
    </subcellularLocation>
</comment>